<proteinExistence type="predicted"/>
<dbReference type="Proteomes" id="UP000410492">
    <property type="component" value="Unassembled WGS sequence"/>
</dbReference>
<evidence type="ECO:0000313" key="3">
    <source>
        <dbReference type="Proteomes" id="UP000410492"/>
    </source>
</evidence>
<keyword evidence="3" id="KW-1185">Reference proteome</keyword>
<gene>
    <name evidence="2" type="ORF">CALMAC_LOCUS2601</name>
</gene>
<feature type="region of interest" description="Disordered" evidence="1">
    <location>
        <begin position="1"/>
        <end position="25"/>
    </location>
</feature>
<dbReference type="EMBL" id="CAACVG010003227">
    <property type="protein sequence ID" value="VEN37312.1"/>
    <property type="molecule type" value="Genomic_DNA"/>
</dbReference>
<evidence type="ECO:0000313" key="2">
    <source>
        <dbReference type="EMBL" id="VEN37312.1"/>
    </source>
</evidence>
<reference evidence="2 3" key="1">
    <citation type="submission" date="2019-01" db="EMBL/GenBank/DDBJ databases">
        <authorList>
            <person name="Sayadi A."/>
        </authorList>
    </citation>
    <scope>NUCLEOTIDE SEQUENCE [LARGE SCALE GENOMIC DNA]</scope>
</reference>
<dbReference type="OrthoDB" id="408517at2759"/>
<accession>A0A653BP32</accession>
<protein>
    <submittedName>
        <fullName evidence="2">Uncharacterized protein</fullName>
    </submittedName>
</protein>
<feature type="compositionally biased region" description="Low complexity" evidence="1">
    <location>
        <begin position="1"/>
        <end position="23"/>
    </location>
</feature>
<name>A0A653BP32_CALMS</name>
<evidence type="ECO:0000256" key="1">
    <source>
        <dbReference type="SAM" id="MobiDB-lite"/>
    </source>
</evidence>
<dbReference type="AlphaFoldDB" id="A0A653BP32"/>
<sequence>MTRFGSSCRISITSTPSITSPSRTGKRAKTLLLSAWLKLSPRYKSAIPWRWRSLPVIRQARFLFLPCAKNFRSRLWAWFRQSNRLHA</sequence>
<organism evidence="2 3">
    <name type="scientific">Callosobruchus maculatus</name>
    <name type="common">Southern cowpea weevil</name>
    <name type="synonym">Pulse bruchid</name>
    <dbReference type="NCBI Taxonomy" id="64391"/>
    <lineage>
        <taxon>Eukaryota</taxon>
        <taxon>Metazoa</taxon>
        <taxon>Ecdysozoa</taxon>
        <taxon>Arthropoda</taxon>
        <taxon>Hexapoda</taxon>
        <taxon>Insecta</taxon>
        <taxon>Pterygota</taxon>
        <taxon>Neoptera</taxon>
        <taxon>Endopterygota</taxon>
        <taxon>Coleoptera</taxon>
        <taxon>Polyphaga</taxon>
        <taxon>Cucujiformia</taxon>
        <taxon>Chrysomeloidea</taxon>
        <taxon>Chrysomelidae</taxon>
        <taxon>Bruchinae</taxon>
        <taxon>Bruchini</taxon>
        <taxon>Callosobruchus</taxon>
    </lineage>
</organism>